<reference evidence="1" key="1">
    <citation type="submission" date="2024-03" db="EMBL/GenBank/DDBJ databases">
        <authorList>
            <consortium name="ELIXIR-Norway"/>
            <consortium name="Elixir Norway"/>
        </authorList>
    </citation>
    <scope>NUCLEOTIDE SEQUENCE</scope>
</reference>
<evidence type="ECO:0000313" key="2">
    <source>
        <dbReference type="Proteomes" id="UP001497522"/>
    </source>
</evidence>
<gene>
    <name evidence="1" type="ORF">CSSPJE1EN2_LOCUS17384</name>
</gene>
<evidence type="ECO:0000313" key="1">
    <source>
        <dbReference type="EMBL" id="CAK9875135.1"/>
    </source>
</evidence>
<sequence>MKTDKVQCSFWKEACVILSRCLKQIDVDGNVEGSIQELDEDHSKSPHVILWEDQELQCFVLFASPELMLSVSLKGPEVFKATRDPWKLILNLWGALSLMSMFVEVRTQALQLVNGMARNSLSECCGREDSASSNGWKETREVGMLTSSKQVVEVLSKSGNVKDSVRVSTLLVSDGVNTTMVTVGPLILKDYLAVSQIAHAIASLQRDCGISINGLSVGRQALSLKVWVGCAAGSSDLSGKGLPPTTSTSKKRKATSLLCQHHAFKEAQNLLLHIANPEGIPNAKLARLSNPLTITPLLQPTDVKLRQSLCIAKNVEFVEDVSGSGNRPVNPFGLRTIVTKKDILLNNLNEASATICNEGHGFQPKVSFLDHFPPGASTYCLKVVHLLLLSSFRVTIPHKMSPLFGSFGLVPFFSVPPFGFCCCWPSIARSVKFLQTTQKQFRSAKTNYANRIT</sequence>
<dbReference type="EMBL" id="OZ023705">
    <property type="protein sequence ID" value="CAK9875135.1"/>
    <property type="molecule type" value="Genomic_DNA"/>
</dbReference>
<keyword evidence="2" id="KW-1185">Reference proteome</keyword>
<protein>
    <submittedName>
        <fullName evidence="1">Uncharacterized protein</fullName>
    </submittedName>
</protein>
<dbReference type="Proteomes" id="UP001497522">
    <property type="component" value="Chromosome 4"/>
</dbReference>
<organism evidence="1 2">
    <name type="scientific">Sphagnum jensenii</name>
    <dbReference type="NCBI Taxonomy" id="128206"/>
    <lineage>
        <taxon>Eukaryota</taxon>
        <taxon>Viridiplantae</taxon>
        <taxon>Streptophyta</taxon>
        <taxon>Embryophyta</taxon>
        <taxon>Bryophyta</taxon>
        <taxon>Sphagnophytina</taxon>
        <taxon>Sphagnopsida</taxon>
        <taxon>Sphagnales</taxon>
        <taxon>Sphagnaceae</taxon>
        <taxon>Sphagnum</taxon>
    </lineage>
</organism>
<name>A0ABP1BHQ7_9BRYO</name>
<proteinExistence type="predicted"/>
<accession>A0ABP1BHQ7</accession>